<dbReference type="Proteomes" id="UP000271783">
    <property type="component" value="Unassembled WGS sequence"/>
</dbReference>
<dbReference type="AlphaFoldDB" id="A0A3N5B1N5"/>
<sequence length="272" mass="31184">MSDNKNNNISWTSFCQAMNSIAYWLLQNKKKYKKRDHYQILTLKGSCSDIEKKAKKLGNDKLVSMYTMALIKDNTSLDFLPNYVTLKNGEQIDKAEYVDMAIRTEAYIRANKRLPAIVYRMSTLPDYKDSTMKLFINVFNFKGNTIDEALAIISKMKLYSKYFDSQKTDKKTINDASLGKGSNCVDWGQVYYRIAKSLGYDVQFVHVKCRVSGTGHIKLRLKHKKHTGGNWINRDPAAVADTTSGNVKSIWCEDGYLIAYDPSWIFTDLYSS</sequence>
<organism evidence="1 2">
    <name type="scientific">Methanobrevibacter gottschalkii DSM 11977</name>
    <dbReference type="NCBI Taxonomy" id="1122229"/>
    <lineage>
        <taxon>Archaea</taxon>
        <taxon>Methanobacteriati</taxon>
        <taxon>Methanobacteriota</taxon>
        <taxon>Methanomada group</taxon>
        <taxon>Methanobacteria</taxon>
        <taxon>Methanobacteriales</taxon>
        <taxon>Methanobacteriaceae</taxon>
        <taxon>Methanobrevibacter</taxon>
    </lineage>
</organism>
<accession>A0A3N5B1N5</accession>
<dbReference type="EMBL" id="RKRG01000002">
    <property type="protein sequence ID" value="RPF51476.1"/>
    <property type="molecule type" value="Genomic_DNA"/>
</dbReference>
<proteinExistence type="predicted"/>
<name>A0A3N5B1N5_9EURY</name>
<keyword evidence="2" id="KW-1185">Reference proteome</keyword>
<protein>
    <submittedName>
        <fullName evidence="1">Pseudomurein endo-isopeptidase Pei</fullName>
    </submittedName>
</protein>
<dbReference type="Pfam" id="PF12386">
    <property type="entry name" value="Peptidase_C71"/>
    <property type="match status" value="1"/>
</dbReference>
<dbReference type="InterPro" id="IPR022119">
    <property type="entry name" value="Peptidase_C71"/>
</dbReference>
<evidence type="ECO:0000313" key="1">
    <source>
        <dbReference type="EMBL" id="RPF51476.1"/>
    </source>
</evidence>
<reference evidence="1 2" key="1">
    <citation type="submission" date="2018-11" db="EMBL/GenBank/DDBJ databases">
        <title>Genomic Encyclopedia of Type Strains, Phase IV (KMG-IV): sequencing the most valuable type-strain genomes for metagenomic binning, comparative biology and taxonomic classification.</title>
        <authorList>
            <person name="Goeker M."/>
        </authorList>
    </citation>
    <scope>NUCLEOTIDE SEQUENCE [LARGE SCALE GENOMIC DNA]</scope>
    <source>
        <strain evidence="1 2">DSM 11977</strain>
    </source>
</reference>
<evidence type="ECO:0000313" key="2">
    <source>
        <dbReference type="Proteomes" id="UP000271783"/>
    </source>
</evidence>
<dbReference type="Pfam" id="PF09373">
    <property type="entry name" value="PMBR"/>
    <property type="match status" value="1"/>
</dbReference>
<comment type="caution">
    <text evidence="1">The sequence shown here is derived from an EMBL/GenBank/DDBJ whole genome shotgun (WGS) entry which is preliminary data.</text>
</comment>
<dbReference type="InterPro" id="IPR018975">
    <property type="entry name" value="Pseudomurein-binding_repeat"/>
</dbReference>
<gene>
    <name evidence="1" type="ORF">EDC42_0803</name>
</gene>